<feature type="chain" id="PRO_5047105809" description="Sporulation related domain-containing protein" evidence="1">
    <location>
        <begin position="23"/>
        <end position="179"/>
    </location>
</feature>
<reference evidence="2 3" key="1">
    <citation type="submission" date="2024-09" db="EMBL/GenBank/DDBJ databases">
        <authorList>
            <person name="Sun Q."/>
            <person name="Mori K."/>
        </authorList>
    </citation>
    <scope>NUCLEOTIDE SEQUENCE [LARGE SCALE GENOMIC DNA]</scope>
    <source>
        <strain evidence="2 3">CCM 7650</strain>
    </source>
</reference>
<comment type="caution">
    <text evidence="2">The sequence shown here is derived from an EMBL/GenBank/DDBJ whole genome shotgun (WGS) entry which is preliminary data.</text>
</comment>
<evidence type="ECO:0008006" key="4">
    <source>
        <dbReference type="Google" id="ProtNLM"/>
    </source>
</evidence>
<sequence length="179" mass="20789">MKRSLITSILLVFLMGSCNVLKKGASGADAYENYQENLSESIIEFPDFAEKARESATENVVESVLAVDQDLTQALNKYRETNKGERYWSGFTVLVYSGVDRDLAFKTRNDLYTYFPDLKSDMQYQQPRYLVKVGKFINRIEAQAYYYQLKEQFPAVRIIQDRFQREGYVNPDPVQDGER</sequence>
<accession>A0ABV6FX11</accession>
<gene>
    <name evidence="2" type="ORF">ACFFIP_15805</name>
</gene>
<name>A0ABV6FX11_9BACT</name>
<dbReference type="Proteomes" id="UP001589797">
    <property type="component" value="Unassembled WGS sequence"/>
</dbReference>
<keyword evidence="3" id="KW-1185">Reference proteome</keyword>
<dbReference type="RefSeq" id="WP_382388671.1">
    <property type="nucleotide sequence ID" value="NZ_JBHLWI010000044.1"/>
</dbReference>
<evidence type="ECO:0000313" key="3">
    <source>
        <dbReference type="Proteomes" id="UP001589797"/>
    </source>
</evidence>
<protein>
    <recommendedName>
        <fullName evidence="4">Sporulation related domain-containing protein</fullName>
    </recommendedName>
</protein>
<evidence type="ECO:0000313" key="2">
    <source>
        <dbReference type="EMBL" id="MFC0264159.1"/>
    </source>
</evidence>
<organism evidence="2 3">
    <name type="scientific">Fontibacter flavus</name>
    <dbReference type="NCBI Taxonomy" id="654838"/>
    <lineage>
        <taxon>Bacteria</taxon>
        <taxon>Pseudomonadati</taxon>
        <taxon>Bacteroidota</taxon>
        <taxon>Cytophagia</taxon>
        <taxon>Cytophagales</taxon>
        <taxon>Cyclobacteriaceae</taxon>
        <taxon>Fontibacter</taxon>
    </lineage>
</organism>
<dbReference type="EMBL" id="JBHLWI010000044">
    <property type="protein sequence ID" value="MFC0264159.1"/>
    <property type="molecule type" value="Genomic_DNA"/>
</dbReference>
<keyword evidence="1" id="KW-0732">Signal</keyword>
<evidence type="ECO:0000256" key="1">
    <source>
        <dbReference type="SAM" id="SignalP"/>
    </source>
</evidence>
<dbReference type="PROSITE" id="PS51257">
    <property type="entry name" value="PROKAR_LIPOPROTEIN"/>
    <property type="match status" value="1"/>
</dbReference>
<proteinExistence type="predicted"/>
<feature type="signal peptide" evidence="1">
    <location>
        <begin position="1"/>
        <end position="22"/>
    </location>
</feature>